<dbReference type="Proteomes" id="UP001615550">
    <property type="component" value="Unassembled WGS sequence"/>
</dbReference>
<sequence length="390" mass="43526">MDIHSLISTQRERYKKLPHRQQQRVQITTALVFVLVLILFYSLMLHNHPKHPTHVPMLIREGELIKIPKHSPLRSQLNVQTVQASNAPHIIKLAGVVEAEQTRNISILPPLTGQLVSLNTQLGDEVKKGQVLAVMQSPAMAQAYADKIKAQSALKQASEAWNRAQKVNRAGANAIKDVEQIKNSYLQAQAEMQRSQATLEALGQNQKNLLEIRAPIDGKITSLNYGSGAYITDQSLPIFNLSNIHAVWVTACVPEPFIPWVKQGQKVKIHVAAYPQQHWDGSIRFTNNFLDPDTRCNKSRIALTNPDERLQPNMFATVNTAIPQDNQPIVPLSALLMYNDTTSVFIETAPWTFTQRTVILGPEDKEHVRIRSGLKPGDRIVSAGGVLIND</sequence>
<organism evidence="8 9">
    <name type="scientific">Legionella lytica</name>
    <dbReference type="NCBI Taxonomy" id="96232"/>
    <lineage>
        <taxon>Bacteria</taxon>
        <taxon>Pseudomonadati</taxon>
        <taxon>Pseudomonadota</taxon>
        <taxon>Gammaproteobacteria</taxon>
        <taxon>Legionellales</taxon>
        <taxon>Legionellaceae</taxon>
        <taxon>Legionella</taxon>
    </lineage>
</organism>
<dbReference type="RefSeq" id="WP_400187422.1">
    <property type="nucleotide sequence ID" value="NZ_JBGORX010000002.1"/>
</dbReference>
<dbReference type="InterPro" id="IPR058792">
    <property type="entry name" value="Beta-barrel_RND_2"/>
</dbReference>
<keyword evidence="4" id="KW-0812">Transmembrane</keyword>
<dbReference type="EMBL" id="JBGORX010000002">
    <property type="protein sequence ID" value="MFJ1268576.1"/>
    <property type="molecule type" value="Genomic_DNA"/>
</dbReference>
<dbReference type="PANTHER" id="PTHR30097">
    <property type="entry name" value="CATION EFFLUX SYSTEM PROTEIN CUSB"/>
    <property type="match status" value="1"/>
</dbReference>
<proteinExistence type="inferred from homology"/>
<evidence type="ECO:0000259" key="7">
    <source>
        <dbReference type="Pfam" id="PF25975"/>
    </source>
</evidence>
<keyword evidence="4" id="KW-0472">Membrane</keyword>
<dbReference type="InterPro" id="IPR058649">
    <property type="entry name" value="CzcB_C"/>
</dbReference>
<name>A0ABW8D9C5_9GAMM</name>
<keyword evidence="2" id="KW-0813">Transport</keyword>
<gene>
    <name evidence="8" type="ORF">ACD661_08430</name>
</gene>
<comment type="similarity">
    <text evidence="1">Belongs to the membrane fusion protein (MFP) (TC 8.A.1) family.</text>
</comment>
<evidence type="ECO:0000259" key="6">
    <source>
        <dbReference type="Pfam" id="PF25973"/>
    </source>
</evidence>
<feature type="domain" description="CzcB-like C-terminal circularly permuted SH3-like" evidence="7">
    <location>
        <begin position="330"/>
        <end position="384"/>
    </location>
</feature>
<keyword evidence="9" id="KW-1185">Reference proteome</keyword>
<dbReference type="PANTHER" id="PTHR30097:SF4">
    <property type="entry name" value="SLR6042 PROTEIN"/>
    <property type="match status" value="1"/>
</dbReference>
<evidence type="ECO:0000256" key="1">
    <source>
        <dbReference type="ARBA" id="ARBA00009477"/>
    </source>
</evidence>
<dbReference type="Pfam" id="PF25954">
    <property type="entry name" value="Beta-barrel_RND_2"/>
    <property type="match status" value="1"/>
</dbReference>
<feature type="coiled-coil region" evidence="3">
    <location>
        <begin position="178"/>
        <end position="205"/>
    </location>
</feature>
<dbReference type="Pfam" id="PF25975">
    <property type="entry name" value="CzcB_C"/>
    <property type="match status" value="1"/>
</dbReference>
<evidence type="ECO:0000256" key="3">
    <source>
        <dbReference type="SAM" id="Coils"/>
    </source>
</evidence>
<protein>
    <submittedName>
        <fullName evidence="8">Efflux RND transporter periplasmic adaptor subunit</fullName>
    </submittedName>
</protein>
<dbReference type="InterPro" id="IPR058647">
    <property type="entry name" value="BSH_CzcB-like"/>
</dbReference>
<feature type="domain" description="CzcB-like barrel-sandwich hybrid" evidence="6">
    <location>
        <begin position="105"/>
        <end position="235"/>
    </location>
</feature>
<accession>A0ABW8D9C5</accession>
<feature type="transmembrane region" description="Helical" evidence="4">
    <location>
        <begin position="25"/>
        <end position="44"/>
    </location>
</feature>
<keyword evidence="3" id="KW-0175">Coiled coil</keyword>
<keyword evidence="4" id="KW-1133">Transmembrane helix</keyword>
<dbReference type="NCBIfam" id="TIGR01730">
    <property type="entry name" value="RND_mfp"/>
    <property type="match status" value="1"/>
</dbReference>
<dbReference type="Gene3D" id="2.40.50.100">
    <property type="match status" value="1"/>
</dbReference>
<feature type="domain" description="CusB-like beta-barrel" evidence="5">
    <location>
        <begin position="247"/>
        <end position="320"/>
    </location>
</feature>
<dbReference type="Gene3D" id="2.40.420.20">
    <property type="match status" value="1"/>
</dbReference>
<dbReference type="InterPro" id="IPR051909">
    <property type="entry name" value="MFP_Cation_Efflux"/>
</dbReference>
<evidence type="ECO:0000313" key="8">
    <source>
        <dbReference type="EMBL" id="MFJ1268576.1"/>
    </source>
</evidence>
<dbReference type="InterPro" id="IPR006143">
    <property type="entry name" value="RND_pump_MFP"/>
</dbReference>
<reference evidence="8 9" key="1">
    <citation type="submission" date="2024-08" db="EMBL/GenBank/DDBJ databases">
        <title>Draft Genome Sequence of Legionella lytica strain DSB2004, Isolated From a Fire Sprinkler System.</title>
        <authorList>
            <person name="Everhart A.D."/>
            <person name="Kidane D.T."/>
            <person name="Farone A.L."/>
            <person name="Farone M.B."/>
        </authorList>
    </citation>
    <scope>NUCLEOTIDE SEQUENCE [LARGE SCALE GENOMIC DNA]</scope>
    <source>
        <strain evidence="8 9">DSB2004</strain>
    </source>
</reference>
<dbReference type="Gene3D" id="2.40.30.170">
    <property type="match status" value="1"/>
</dbReference>
<dbReference type="Pfam" id="PF25973">
    <property type="entry name" value="BSH_CzcB"/>
    <property type="match status" value="1"/>
</dbReference>
<evidence type="ECO:0000313" key="9">
    <source>
        <dbReference type="Proteomes" id="UP001615550"/>
    </source>
</evidence>
<evidence type="ECO:0000259" key="5">
    <source>
        <dbReference type="Pfam" id="PF25954"/>
    </source>
</evidence>
<comment type="caution">
    <text evidence="8">The sequence shown here is derived from an EMBL/GenBank/DDBJ whole genome shotgun (WGS) entry which is preliminary data.</text>
</comment>
<dbReference type="Gene3D" id="1.10.287.470">
    <property type="entry name" value="Helix hairpin bin"/>
    <property type="match status" value="1"/>
</dbReference>
<evidence type="ECO:0000256" key="2">
    <source>
        <dbReference type="ARBA" id="ARBA00022448"/>
    </source>
</evidence>
<evidence type="ECO:0000256" key="4">
    <source>
        <dbReference type="SAM" id="Phobius"/>
    </source>
</evidence>
<dbReference type="SUPFAM" id="SSF111369">
    <property type="entry name" value="HlyD-like secretion proteins"/>
    <property type="match status" value="1"/>
</dbReference>